<dbReference type="InterPro" id="IPR026444">
    <property type="entry name" value="Secre_tail"/>
</dbReference>
<name>A0ABP9HJY0_9FLAO</name>
<feature type="signal peptide" evidence="2">
    <location>
        <begin position="1"/>
        <end position="22"/>
    </location>
</feature>
<dbReference type="EMBL" id="BAABJK010000007">
    <property type="protein sequence ID" value="GAA4972713.1"/>
    <property type="molecule type" value="Genomic_DNA"/>
</dbReference>
<evidence type="ECO:0000313" key="5">
    <source>
        <dbReference type="Proteomes" id="UP001501692"/>
    </source>
</evidence>
<keyword evidence="1 2" id="KW-0732">Signal</keyword>
<protein>
    <recommendedName>
        <fullName evidence="3">Secretion system C-terminal sorting domain-containing protein</fullName>
    </recommendedName>
</protein>
<accession>A0ABP9HJY0</accession>
<keyword evidence="5" id="KW-1185">Reference proteome</keyword>
<sequence>MQINMKKLIQLVFILVSFFAKSQNITSAEYFFNIDPGVGNGTTLTVNSNSGTLSQTFNIPTTSITEGFNSIYIRTYNSDNNWSLYDRQTFYLKSFDTFTITAAEYFFNTDPGVGNGTALSIDTNSGQLAQIFSIPTTSLPEGFHSFYLRTQDNANNWSLYDRQIIYIKDFDFTPDEVNAAEYFIDTDPGIGNGTSIAFGNPSLTNQTLNIDSTGLSEGDHIFYIRVQDSNGDWSIYDSAGFIVDSNLSNNDSLFKLTKLYPNPFSNSLVIDTPNNIPINKIKIYNNLGQTVYESSENTKILNLTNLKSGIHILSLDTPLGNSSFKIVKI</sequence>
<organism evidence="4 5">
    <name type="scientific">Algibacter aquimarinus</name>
    <dbReference type="NCBI Taxonomy" id="1136748"/>
    <lineage>
        <taxon>Bacteria</taxon>
        <taxon>Pseudomonadati</taxon>
        <taxon>Bacteroidota</taxon>
        <taxon>Flavobacteriia</taxon>
        <taxon>Flavobacteriales</taxon>
        <taxon>Flavobacteriaceae</taxon>
        <taxon>Algibacter</taxon>
    </lineage>
</organism>
<proteinExistence type="predicted"/>
<reference evidence="5" key="1">
    <citation type="journal article" date="2019" name="Int. J. Syst. Evol. Microbiol.">
        <title>The Global Catalogue of Microorganisms (GCM) 10K type strain sequencing project: providing services to taxonomists for standard genome sequencing and annotation.</title>
        <authorList>
            <consortium name="The Broad Institute Genomics Platform"/>
            <consortium name="The Broad Institute Genome Sequencing Center for Infectious Disease"/>
            <person name="Wu L."/>
            <person name="Ma J."/>
        </authorList>
    </citation>
    <scope>NUCLEOTIDE SEQUENCE [LARGE SCALE GENOMIC DNA]</scope>
    <source>
        <strain evidence="5">JCM 18287</strain>
    </source>
</reference>
<evidence type="ECO:0000256" key="2">
    <source>
        <dbReference type="SAM" id="SignalP"/>
    </source>
</evidence>
<feature type="domain" description="Secretion system C-terminal sorting" evidence="3">
    <location>
        <begin position="259"/>
        <end position="323"/>
    </location>
</feature>
<dbReference type="NCBIfam" id="TIGR04183">
    <property type="entry name" value="Por_Secre_tail"/>
    <property type="match status" value="1"/>
</dbReference>
<evidence type="ECO:0000313" key="4">
    <source>
        <dbReference type="EMBL" id="GAA4972713.1"/>
    </source>
</evidence>
<dbReference type="Proteomes" id="UP001501692">
    <property type="component" value="Unassembled WGS sequence"/>
</dbReference>
<dbReference type="Pfam" id="PF18962">
    <property type="entry name" value="Por_Secre_tail"/>
    <property type="match status" value="1"/>
</dbReference>
<comment type="caution">
    <text evidence="4">The sequence shown here is derived from an EMBL/GenBank/DDBJ whole genome shotgun (WGS) entry which is preliminary data.</text>
</comment>
<evidence type="ECO:0000259" key="3">
    <source>
        <dbReference type="Pfam" id="PF18962"/>
    </source>
</evidence>
<evidence type="ECO:0000256" key="1">
    <source>
        <dbReference type="ARBA" id="ARBA00022729"/>
    </source>
</evidence>
<feature type="chain" id="PRO_5045478113" description="Secretion system C-terminal sorting domain-containing protein" evidence="2">
    <location>
        <begin position="23"/>
        <end position="329"/>
    </location>
</feature>
<gene>
    <name evidence="4" type="ORF">GCM10023315_23770</name>
</gene>